<evidence type="ECO:0000313" key="3">
    <source>
        <dbReference type="Proteomes" id="UP001320702"/>
    </source>
</evidence>
<organism evidence="2 3">
    <name type="scientific">Paracoccus maritimus</name>
    <dbReference type="NCBI Taxonomy" id="2933292"/>
    <lineage>
        <taxon>Bacteria</taxon>
        <taxon>Pseudomonadati</taxon>
        <taxon>Pseudomonadota</taxon>
        <taxon>Alphaproteobacteria</taxon>
        <taxon>Rhodobacterales</taxon>
        <taxon>Paracoccaceae</taxon>
        <taxon>Paracoccus</taxon>
    </lineage>
</organism>
<feature type="region of interest" description="Disordered" evidence="1">
    <location>
        <begin position="699"/>
        <end position="729"/>
    </location>
</feature>
<dbReference type="CDD" id="cd09726">
    <property type="entry name" value="RAMP_I_III"/>
    <property type="match status" value="1"/>
</dbReference>
<comment type="caution">
    <text evidence="2">The sequence shown here is derived from an EMBL/GenBank/DDBJ whole genome shotgun (WGS) entry which is preliminary data.</text>
</comment>
<keyword evidence="3" id="KW-1185">Reference proteome</keyword>
<sequence>MTDFFNPYTFLKAPAPNESDPFCFSPPKGHDRLQAGTFSGRLTLKVTAKTPLLIPEVLYQEPDESATEPDQGSGEDQAKPKHKTYHCRRRNGLPHLPITTFKGALRAAYEAVTNSRFAILDKHDKRLGRRMVPKEGLWTVPARVAANAAGDLELHLFFGSHAPSSWPSANGPPGSLMYAAWLPGARCFSATDRALHGTAGVFDLREMLKGAFRFWEVVTHGPIGGTMVAWPYPAARGHNYTATGRWLRGQPGWYCITNDNIMGKHDERVFFARLEPLVLPLTHPSIDGALDTDWRLLIESYKEQPNTELPARVGKEHEWKGPRGAPSSKPGISRQVYDAAAADLAAGVMCNAYWDPVKRKITALLPVSISRKLHEHPPIDFLPAGLRPATEYERLSPAERVFGWADTTKVQPNDRRKRQYKGNLRILTIDYVPGTGEVNGKPFSEFSDGLPLAILGAPKPEQSRFYLGDASGAAQQGGRHKWQVGYDDPGAKSIARRKVYPWHSETQGIADYWSGPAAEQDASSNPPRPLGNRYREYLRRPTDPAQPDNKSDQNRSIFDWVNPGVEFTAELAFDNLTEEELGALIYLGSLPPEHCLTVAGGRPLGFGAVRVEIENAEIVRAEDRVAALRDLDASLQPVSHDQRPALDAFTAKMCSLYGAGYLQDFEKSAAGFSGFPVHYPRTTRDPNPQGENFQWFVDNESTSNANPGHQLTLKDASDMTALPKRPIGR</sequence>
<accession>A0ABT2KDU0</accession>
<name>A0ABT2KDU0_9RHOB</name>
<reference evidence="2 3" key="1">
    <citation type="submission" date="2022-04" db="EMBL/GenBank/DDBJ databases">
        <title>Paracoccus sp. YLB-12 draft genome sequence.</title>
        <authorList>
            <person name="Yu L."/>
        </authorList>
    </citation>
    <scope>NUCLEOTIDE SEQUENCE [LARGE SCALE GENOMIC DNA]</scope>
    <source>
        <strain evidence="2 3">YLB-12</strain>
    </source>
</reference>
<protein>
    <submittedName>
        <fullName evidence="2">RAMP superfamily CRISPR-associated protein</fullName>
    </submittedName>
</protein>
<dbReference type="Proteomes" id="UP001320702">
    <property type="component" value="Unassembled WGS sequence"/>
</dbReference>
<dbReference type="EMBL" id="JANAVZ010000017">
    <property type="protein sequence ID" value="MCT4334710.1"/>
    <property type="molecule type" value="Genomic_DNA"/>
</dbReference>
<evidence type="ECO:0000313" key="2">
    <source>
        <dbReference type="EMBL" id="MCT4334710.1"/>
    </source>
</evidence>
<proteinExistence type="predicted"/>
<feature type="region of interest" description="Disordered" evidence="1">
    <location>
        <begin position="62"/>
        <end position="83"/>
    </location>
</feature>
<feature type="region of interest" description="Disordered" evidence="1">
    <location>
        <begin position="307"/>
        <end position="332"/>
    </location>
</feature>
<feature type="compositionally biased region" description="Polar residues" evidence="1">
    <location>
        <begin position="699"/>
        <end position="709"/>
    </location>
</feature>
<dbReference type="RefSeq" id="WP_260278605.1">
    <property type="nucleotide sequence ID" value="NZ_JANAVZ010000017.1"/>
</dbReference>
<gene>
    <name evidence="2" type="ORF">MU516_17820</name>
</gene>
<evidence type="ECO:0000256" key="1">
    <source>
        <dbReference type="SAM" id="MobiDB-lite"/>
    </source>
</evidence>